<keyword evidence="6 7" id="KW-0012">Acyltransferase</keyword>
<evidence type="ECO:0000256" key="4">
    <source>
        <dbReference type="ARBA" id="ARBA00022989"/>
    </source>
</evidence>
<dbReference type="OMA" id="CEVDVYV"/>
<dbReference type="RefSeq" id="XP_009059543.1">
    <property type="nucleotide sequence ID" value="XM_009061295.1"/>
</dbReference>
<dbReference type="InterPro" id="IPR001594">
    <property type="entry name" value="Palmitoyltrfase_DHHC"/>
</dbReference>
<dbReference type="PROSITE" id="PS50216">
    <property type="entry name" value="DHHC"/>
    <property type="match status" value="1"/>
</dbReference>
<dbReference type="OrthoDB" id="9909019at2759"/>
<dbReference type="PANTHER" id="PTHR22883:SF203">
    <property type="entry name" value="PALMITOYLTRANSFERASE"/>
    <property type="match status" value="1"/>
</dbReference>
<dbReference type="Pfam" id="PF01529">
    <property type="entry name" value="DHHC"/>
    <property type="match status" value="1"/>
</dbReference>
<feature type="domain" description="Palmitoyltransferase DHHC" evidence="8">
    <location>
        <begin position="104"/>
        <end position="151"/>
    </location>
</feature>
<gene>
    <name evidence="9" type="ORF">LOTGIDRAFT_124446</name>
</gene>
<comment type="catalytic activity">
    <reaction evidence="7">
        <text>L-cysteinyl-[protein] + hexadecanoyl-CoA = S-hexadecanoyl-L-cysteinyl-[protein] + CoA</text>
        <dbReference type="Rhea" id="RHEA:36683"/>
        <dbReference type="Rhea" id="RHEA-COMP:10131"/>
        <dbReference type="Rhea" id="RHEA-COMP:11032"/>
        <dbReference type="ChEBI" id="CHEBI:29950"/>
        <dbReference type="ChEBI" id="CHEBI:57287"/>
        <dbReference type="ChEBI" id="CHEBI:57379"/>
        <dbReference type="ChEBI" id="CHEBI:74151"/>
        <dbReference type="EC" id="2.3.1.225"/>
    </reaction>
</comment>
<dbReference type="HOGENOM" id="CLU_139962_0_0_1"/>
<feature type="transmembrane region" description="Helical" evidence="7">
    <location>
        <begin position="55"/>
        <end position="76"/>
    </location>
</feature>
<comment type="similarity">
    <text evidence="7">Belongs to the DHHC palmitoyltransferase family.</text>
</comment>
<reference evidence="9 10" key="1">
    <citation type="journal article" date="2013" name="Nature">
        <title>Insights into bilaterian evolution from three spiralian genomes.</title>
        <authorList>
            <person name="Simakov O."/>
            <person name="Marletaz F."/>
            <person name="Cho S.J."/>
            <person name="Edsinger-Gonzales E."/>
            <person name="Havlak P."/>
            <person name="Hellsten U."/>
            <person name="Kuo D.H."/>
            <person name="Larsson T."/>
            <person name="Lv J."/>
            <person name="Arendt D."/>
            <person name="Savage R."/>
            <person name="Osoegawa K."/>
            <person name="de Jong P."/>
            <person name="Grimwood J."/>
            <person name="Chapman J.A."/>
            <person name="Shapiro H."/>
            <person name="Aerts A."/>
            <person name="Otillar R.P."/>
            <person name="Terry A.Y."/>
            <person name="Boore J.L."/>
            <person name="Grigoriev I.V."/>
            <person name="Lindberg D.R."/>
            <person name="Seaver E.C."/>
            <person name="Weisblat D.A."/>
            <person name="Putnam N.H."/>
            <person name="Rokhsar D.S."/>
        </authorList>
    </citation>
    <scope>NUCLEOTIDE SEQUENCE [LARGE SCALE GENOMIC DNA]</scope>
</reference>
<dbReference type="EC" id="2.3.1.225" evidence="7"/>
<dbReference type="GO" id="GO:0005783">
    <property type="term" value="C:endoplasmic reticulum"/>
    <property type="evidence" value="ECO:0007669"/>
    <property type="project" value="TreeGrafter"/>
</dbReference>
<keyword evidence="5 7" id="KW-0472">Membrane</keyword>
<dbReference type="GO" id="GO:0005794">
    <property type="term" value="C:Golgi apparatus"/>
    <property type="evidence" value="ECO:0007669"/>
    <property type="project" value="TreeGrafter"/>
</dbReference>
<evidence type="ECO:0000256" key="2">
    <source>
        <dbReference type="ARBA" id="ARBA00022679"/>
    </source>
</evidence>
<comment type="domain">
    <text evidence="7">The DHHC domain is required for palmitoyltransferase activity.</text>
</comment>
<dbReference type="GO" id="GO:0006612">
    <property type="term" value="P:protein targeting to membrane"/>
    <property type="evidence" value="ECO:0007669"/>
    <property type="project" value="TreeGrafter"/>
</dbReference>
<dbReference type="GO" id="GO:0019706">
    <property type="term" value="F:protein-cysteine S-palmitoyltransferase activity"/>
    <property type="evidence" value="ECO:0007669"/>
    <property type="project" value="UniProtKB-EC"/>
</dbReference>
<dbReference type="EMBL" id="KB202544">
    <property type="protein sequence ID" value="ESO89751.1"/>
    <property type="molecule type" value="Genomic_DNA"/>
</dbReference>
<evidence type="ECO:0000256" key="6">
    <source>
        <dbReference type="ARBA" id="ARBA00023315"/>
    </source>
</evidence>
<dbReference type="GO" id="GO:0016020">
    <property type="term" value="C:membrane"/>
    <property type="evidence" value="ECO:0007669"/>
    <property type="project" value="UniProtKB-SubCell"/>
</dbReference>
<proteinExistence type="inferred from homology"/>
<evidence type="ECO:0000256" key="3">
    <source>
        <dbReference type="ARBA" id="ARBA00022692"/>
    </source>
</evidence>
<dbReference type="STRING" id="225164.V4A8W9"/>
<keyword evidence="3 7" id="KW-0812">Transmembrane</keyword>
<comment type="subcellular location">
    <subcellularLocation>
        <location evidence="1">Membrane</location>
        <topology evidence="1">Multi-pass membrane protein</topology>
    </subcellularLocation>
</comment>
<feature type="transmembrane region" description="Helical" evidence="7">
    <location>
        <begin position="26"/>
        <end position="48"/>
    </location>
</feature>
<dbReference type="GeneID" id="20232362"/>
<evidence type="ECO:0000313" key="9">
    <source>
        <dbReference type="EMBL" id="ESO89751.1"/>
    </source>
</evidence>
<evidence type="ECO:0000313" key="10">
    <source>
        <dbReference type="Proteomes" id="UP000030746"/>
    </source>
</evidence>
<evidence type="ECO:0000256" key="5">
    <source>
        <dbReference type="ARBA" id="ARBA00023136"/>
    </source>
</evidence>
<protein>
    <recommendedName>
        <fullName evidence="7">Palmitoyltransferase</fullName>
        <ecNumber evidence="7">2.3.1.225</ecNumber>
    </recommendedName>
</protein>
<organism evidence="9 10">
    <name type="scientific">Lottia gigantea</name>
    <name type="common">Giant owl limpet</name>
    <dbReference type="NCBI Taxonomy" id="225164"/>
    <lineage>
        <taxon>Eukaryota</taxon>
        <taxon>Metazoa</taxon>
        <taxon>Spiralia</taxon>
        <taxon>Lophotrochozoa</taxon>
        <taxon>Mollusca</taxon>
        <taxon>Gastropoda</taxon>
        <taxon>Patellogastropoda</taxon>
        <taxon>Lottioidea</taxon>
        <taxon>Lottiidae</taxon>
        <taxon>Lottia</taxon>
    </lineage>
</organism>
<dbReference type="PANTHER" id="PTHR22883">
    <property type="entry name" value="ZINC FINGER DHHC DOMAIN CONTAINING PROTEIN"/>
    <property type="match status" value="1"/>
</dbReference>
<evidence type="ECO:0000256" key="7">
    <source>
        <dbReference type="RuleBase" id="RU079119"/>
    </source>
</evidence>
<dbReference type="KEGG" id="lgi:LOTGIDRAFT_124446"/>
<dbReference type="AlphaFoldDB" id="V4A8W9"/>
<keyword evidence="10" id="KW-1185">Reference proteome</keyword>
<dbReference type="InterPro" id="IPR039859">
    <property type="entry name" value="PFA4/ZDH16/20/ERF2-like"/>
</dbReference>
<evidence type="ECO:0000259" key="8">
    <source>
        <dbReference type="Pfam" id="PF01529"/>
    </source>
</evidence>
<keyword evidence="2 7" id="KW-0808">Transferase</keyword>
<name>V4A8W9_LOTGI</name>
<dbReference type="CTD" id="20232362"/>
<sequence>MAPEVHVYHENSRKNGWSLPPHPLQFVAWIVVLYFILIYFTTLVPALISEWQPAAYIINALGCAVHIISHFVAATINPADPAVLKKITDGPTGKFDRKKHPHVIENQYCYLCEVHVGPKSKHCSGCNKCIGGFDHHCKWLNNCVGSRNYRLVNLFCRDLK</sequence>
<accession>V4A8W9</accession>
<keyword evidence="4 7" id="KW-1133">Transmembrane helix</keyword>
<evidence type="ECO:0000256" key="1">
    <source>
        <dbReference type="ARBA" id="ARBA00004141"/>
    </source>
</evidence>
<dbReference type="Proteomes" id="UP000030746">
    <property type="component" value="Unassembled WGS sequence"/>
</dbReference>